<sequence length="302" mass="35149">MYPEFTAKFIDYGLYERQADYFWMNGDIIHGNIYPQFTSENRPVRLTTLHSQQKFGFELLMPLILSAPNLKDLSAWLGNHEWNNLSAKYQGDSPLTFLETGLQGVLMERERLGVKNTLQRAMTISRIRWMDTHNPQGDIINWPFYADEICGFKVAIQHMWQPFHTKNPTNDFKRWLKNMARAARGIDILLGGHLHCIWMAELADKIIIQSGAGASESGYDIHFGLFSTVMYTLVEFSNREGLTVEFVPWEFLANHYKFKSPAYKGKDDLFVRPLRGTKEYEHGKMSPYIEDMIDNLTRYLEV</sequence>
<dbReference type="InterPro" id="IPR029052">
    <property type="entry name" value="Metallo-depent_PP-like"/>
</dbReference>
<evidence type="ECO:0000313" key="2">
    <source>
        <dbReference type="Proteomes" id="UP000177676"/>
    </source>
</evidence>
<dbReference type="Proteomes" id="UP000177676">
    <property type="component" value="Unassembled WGS sequence"/>
</dbReference>
<dbReference type="AlphaFoldDB" id="A0A1F8H0Y6"/>
<dbReference type="Gene3D" id="3.60.21.10">
    <property type="match status" value="1"/>
</dbReference>
<protein>
    <recommendedName>
        <fullName evidence="3">Calcineurin-like phosphoesterase domain-containing protein</fullName>
    </recommendedName>
</protein>
<evidence type="ECO:0000313" key="1">
    <source>
        <dbReference type="EMBL" id="OGN31332.1"/>
    </source>
</evidence>
<gene>
    <name evidence="1" type="ORF">A3I92_00220</name>
</gene>
<reference evidence="1 2" key="1">
    <citation type="journal article" date="2016" name="Nat. Commun.">
        <title>Thousands of microbial genomes shed light on interconnected biogeochemical processes in an aquifer system.</title>
        <authorList>
            <person name="Anantharaman K."/>
            <person name="Brown C.T."/>
            <person name="Hug L.A."/>
            <person name="Sharon I."/>
            <person name="Castelle C.J."/>
            <person name="Probst A.J."/>
            <person name="Thomas B.C."/>
            <person name="Singh A."/>
            <person name="Wilkins M.J."/>
            <person name="Karaoz U."/>
            <person name="Brodie E.L."/>
            <person name="Williams K.H."/>
            <person name="Hubbard S.S."/>
            <person name="Banfield J.F."/>
        </authorList>
    </citation>
    <scope>NUCLEOTIDE SEQUENCE [LARGE SCALE GENOMIC DNA]</scope>
</reference>
<comment type="caution">
    <text evidence="1">The sequence shown here is derived from an EMBL/GenBank/DDBJ whole genome shotgun (WGS) entry which is preliminary data.</text>
</comment>
<name>A0A1F8H0Y6_9BACT</name>
<organism evidence="1 2">
    <name type="scientific">Candidatus Yanofskybacteria bacterium RIFCSPLOWO2_02_FULL_43_10b</name>
    <dbReference type="NCBI Taxonomy" id="1802704"/>
    <lineage>
        <taxon>Bacteria</taxon>
        <taxon>Candidatus Yanofskyibacteriota</taxon>
    </lineage>
</organism>
<evidence type="ECO:0008006" key="3">
    <source>
        <dbReference type="Google" id="ProtNLM"/>
    </source>
</evidence>
<dbReference type="EMBL" id="MGKS01000037">
    <property type="protein sequence ID" value="OGN31332.1"/>
    <property type="molecule type" value="Genomic_DNA"/>
</dbReference>
<accession>A0A1F8H0Y6</accession>
<dbReference type="SUPFAM" id="SSF56300">
    <property type="entry name" value="Metallo-dependent phosphatases"/>
    <property type="match status" value="1"/>
</dbReference>
<proteinExistence type="predicted"/>